<proteinExistence type="predicted"/>
<feature type="region of interest" description="Disordered" evidence="1">
    <location>
        <begin position="79"/>
        <end position="99"/>
    </location>
</feature>
<evidence type="ECO:0000313" key="2">
    <source>
        <dbReference type="EMBL" id="GIY44365.1"/>
    </source>
</evidence>
<keyword evidence="3" id="KW-1185">Reference proteome</keyword>
<evidence type="ECO:0008006" key="4">
    <source>
        <dbReference type="Google" id="ProtNLM"/>
    </source>
</evidence>
<dbReference type="EMBL" id="BPLQ01009506">
    <property type="protein sequence ID" value="GIY44365.1"/>
    <property type="molecule type" value="Genomic_DNA"/>
</dbReference>
<organism evidence="2 3">
    <name type="scientific">Caerostris darwini</name>
    <dbReference type="NCBI Taxonomy" id="1538125"/>
    <lineage>
        <taxon>Eukaryota</taxon>
        <taxon>Metazoa</taxon>
        <taxon>Ecdysozoa</taxon>
        <taxon>Arthropoda</taxon>
        <taxon>Chelicerata</taxon>
        <taxon>Arachnida</taxon>
        <taxon>Araneae</taxon>
        <taxon>Araneomorphae</taxon>
        <taxon>Entelegynae</taxon>
        <taxon>Araneoidea</taxon>
        <taxon>Araneidae</taxon>
        <taxon>Caerostris</taxon>
    </lineage>
</organism>
<gene>
    <name evidence="2" type="ORF">CDAR_544471</name>
</gene>
<comment type="caution">
    <text evidence="2">The sequence shown here is derived from an EMBL/GenBank/DDBJ whole genome shotgun (WGS) entry which is preliminary data.</text>
</comment>
<name>A0AAV4TE40_9ARAC</name>
<evidence type="ECO:0000313" key="3">
    <source>
        <dbReference type="Proteomes" id="UP001054837"/>
    </source>
</evidence>
<protein>
    <recommendedName>
        <fullName evidence="4">Secreted protein</fullName>
    </recommendedName>
</protein>
<evidence type="ECO:0000256" key="1">
    <source>
        <dbReference type="SAM" id="MobiDB-lite"/>
    </source>
</evidence>
<reference evidence="2 3" key="1">
    <citation type="submission" date="2021-06" db="EMBL/GenBank/DDBJ databases">
        <title>Caerostris darwini draft genome.</title>
        <authorList>
            <person name="Kono N."/>
            <person name="Arakawa K."/>
        </authorList>
    </citation>
    <scope>NUCLEOTIDE SEQUENCE [LARGE SCALE GENOMIC DNA]</scope>
</reference>
<sequence>MRAIFHLPLPVLAMAFHKKEEQLTRTTGQKSEIGEGPPLWKTEQVSLTVDSCLEHFDFVFASSFFPPCTPGRVTINTEKKGHKMERKREKNSMGTVFGD</sequence>
<dbReference type="Proteomes" id="UP001054837">
    <property type="component" value="Unassembled WGS sequence"/>
</dbReference>
<dbReference type="AlphaFoldDB" id="A0AAV4TE40"/>
<accession>A0AAV4TE40</accession>